<protein>
    <submittedName>
        <fullName evidence="1">Uncharacterized protein</fullName>
    </submittedName>
</protein>
<organism evidence="1">
    <name type="scientific">Arundo donax</name>
    <name type="common">Giant reed</name>
    <name type="synonym">Donax arundinaceus</name>
    <dbReference type="NCBI Taxonomy" id="35708"/>
    <lineage>
        <taxon>Eukaryota</taxon>
        <taxon>Viridiplantae</taxon>
        <taxon>Streptophyta</taxon>
        <taxon>Embryophyta</taxon>
        <taxon>Tracheophyta</taxon>
        <taxon>Spermatophyta</taxon>
        <taxon>Magnoliopsida</taxon>
        <taxon>Liliopsida</taxon>
        <taxon>Poales</taxon>
        <taxon>Poaceae</taxon>
        <taxon>PACMAD clade</taxon>
        <taxon>Arundinoideae</taxon>
        <taxon>Arundineae</taxon>
        <taxon>Arundo</taxon>
    </lineage>
</organism>
<proteinExistence type="predicted"/>
<dbReference type="AlphaFoldDB" id="A0A0A9CP56"/>
<dbReference type="EMBL" id="GBRH01221677">
    <property type="protein sequence ID" value="JAD76218.1"/>
    <property type="molecule type" value="Transcribed_RNA"/>
</dbReference>
<sequence length="61" mass="7055">MNWDFVPCVIPSISAAIVKDFRASSVRSSNLQWKKSRCDCKYQEYNCFTGMKDLIGNFQKV</sequence>
<accession>A0A0A9CP56</accession>
<evidence type="ECO:0000313" key="1">
    <source>
        <dbReference type="EMBL" id="JAD76218.1"/>
    </source>
</evidence>
<reference evidence="1" key="1">
    <citation type="submission" date="2014-09" db="EMBL/GenBank/DDBJ databases">
        <authorList>
            <person name="Magalhaes I.L.F."/>
            <person name="Oliveira U."/>
            <person name="Santos F.R."/>
            <person name="Vidigal T.H.D.A."/>
            <person name="Brescovit A.D."/>
            <person name="Santos A.J."/>
        </authorList>
    </citation>
    <scope>NUCLEOTIDE SEQUENCE</scope>
    <source>
        <tissue evidence="1">Shoot tissue taken approximately 20 cm above the soil surface</tissue>
    </source>
</reference>
<name>A0A0A9CP56_ARUDO</name>
<reference evidence="1" key="2">
    <citation type="journal article" date="2015" name="Data Brief">
        <title>Shoot transcriptome of the giant reed, Arundo donax.</title>
        <authorList>
            <person name="Barrero R.A."/>
            <person name="Guerrero F.D."/>
            <person name="Moolhuijzen P."/>
            <person name="Goolsby J.A."/>
            <person name="Tidwell J."/>
            <person name="Bellgard S.E."/>
            <person name="Bellgard M.I."/>
        </authorList>
    </citation>
    <scope>NUCLEOTIDE SEQUENCE</scope>
    <source>
        <tissue evidence="1">Shoot tissue taken approximately 20 cm above the soil surface</tissue>
    </source>
</reference>